<dbReference type="PROSITE" id="PS50113">
    <property type="entry name" value="PAC"/>
    <property type="match status" value="2"/>
</dbReference>
<comment type="caution">
    <text evidence="10">The sequence shown here is derived from an EMBL/GenBank/DDBJ whole genome shotgun (WGS) entry which is preliminary data.</text>
</comment>
<gene>
    <name evidence="10" type="ORF">KTS45_12815</name>
</gene>
<evidence type="ECO:0000313" key="10">
    <source>
        <dbReference type="EMBL" id="MBV0925078.1"/>
    </source>
</evidence>
<dbReference type="Gene3D" id="3.30.565.10">
    <property type="entry name" value="Histidine kinase-like ATPase, C-terminal domain"/>
    <property type="match status" value="1"/>
</dbReference>
<dbReference type="NCBIfam" id="TIGR00229">
    <property type="entry name" value="sensory_box"/>
    <property type="match status" value="3"/>
</dbReference>
<protein>
    <recommendedName>
        <fullName evidence="2">histidine kinase</fullName>
        <ecNumber evidence="2">2.7.13.3</ecNumber>
    </recommendedName>
</protein>
<keyword evidence="4" id="KW-0808">Transferase</keyword>
<dbReference type="GO" id="GO:0000155">
    <property type="term" value="F:phosphorelay sensor kinase activity"/>
    <property type="evidence" value="ECO:0007669"/>
    <property type="project" value="InterPro"/>
</dbReference>
<dbReference type="InterPro" id="IPR029016">
    <property type="entry name" value="GAF-like_dom_sf"/>
</dbReference>
<dbReference type="PROSITE" id="PS50109">
    <property type="entry name" value="HIS_KIN"/>
    <property type="match status" value="1"/>
</dbReference>
<dbReference type="Pfam" id="PF08447">
    <property type="entry name" value="PAS_3"/>
    <property type="match status" value="1"/>
</dbReference>
<feature type="domain" description="PAC" evidence="9">
    <location>
        <begin position="341"/>
        <end position="393"/>
    </location>
</feature>
<feature type="compositionally biased region" description="Basic and acidic residues" evidence="6">
    <location>
        <begin position="12"/>
        <end position="21"/>
    </location>
</feature>
<dbReference type="Proteomes" id="UP000766550">
    <property type="component" value="Unassembled WGS sequence"/>
</dbReference>
<dbReference type="EC" id="2.7.13.3" evidence="2"/>
<dbReference type="InterPro" id="IPR005467">
    <property type="entry name" value="His_kinase_dom"/>
</dbReference>
<evidence type="ECO:0000259" key="9">
    <source>
        <dbReference type="PROSITE" id="PS50113"/>
    </source>
</evidence>
<evidence type="ECO:0000259" key="8">
    <source>
        <dbReference type="PROSITE" id="PS50112"/>
    </source>
</evidence>
<dbReference type="SUPFAM" id="SSF55785">
    <property type="entry name" value="PYP-like sensor domain (PAS domain)"/>
    <property type="match status" value="3"/>
</dbReference>
<evidence type="ECO:0000256" key="2">
    <source>
        <dbReference type="ARBA" id="ARBA00012438"/>
    </source>
</evidence>
<dbReference type="PANTHER" id="PTHR43304:SF1">
    <property type="entry name" value="PAC DOMAIN-CONTAINING PROTEIN"/>
    <property type="match status" value="1"/>
</dbReference>
<feature type="region of interest" description="Disordered" evidence="6">
    <location>
        <begin position="1"/>
        <end position="21"/>
    </location>
</feature>
<dbReference type="SUPFAM" id="SSF47384">
    <property type="entry name" value="Homodimeric domain of signal transducing histidine kinase"/>
    <property type="match status" value="1"/>
</dbReference>
<organism evidence="10 11">
    <name type="scientific">Haloarcula limicola</name>
    <dbReference type="NCBI Taxonomy" id="1429915"/>
    <lineage>
        <taxon>Archaea</taxon>
        <taxon>Methanobacteriati</taxon>
        <taxon>Methanobacteriota</taxon>
        <taxon>Stenosarchaea group</taxon>
        <taxon>Halobacteria</taxon>
        <taxon>Halobacteriales</taxon>
        <taxon>Haloarculaceae</taxon>
        <taxon>Haloarcula</taxon>
    </lineage>
</organism>
<dbReference type="InterPro" id="IPR001610">
    <property type="entry name" value="PAC"/>
</dbReference>
<evidence type="ECO:0000256" key="5">
    <source>
        <dbReference type="ARBA" id="ARBA00022777"/>
    </source>
</evidence>
<dbReference type="CDD" id="cd00075">
    <property type="entry name" value="HATPase"/>
    <property type="match status" value="1"/>
</dbReference>
<dbReference type="InterPro" id="IPR035965">
    <property type="entry name" value="PAS-like_dom_sf"/>
</dbReference>
<dbReference type="InterPro" id="IPR036097">
    <property type="entry name" value="HisK_dim/P_sf"/>
</dbReference>
<dbReference type="Pfam" id="PF02518">
    <property type="entry name" value="HATPase_c"/>
    <property type="match status" value="1"/>
</dbReference>
<dbReference type="Gene3D" id="3.30.450.40">
    <property type="match status" value="1"/>
</dbReference>
<dbReference type="CDD" id="cd00082">
    <property type="entry name" value="HisKA"/>
    <property type="match status" value="1"/>
</dbReference>
<feature type="domain" description="PAS" evidence="8">
    <location>
        <begin position="138"/>
        <end position="208"/>
    </location>
</feature>
<dbReference type="InterPro" id="IPR003018">
    <property type="entry name" value="GAF"/>
</dbReference>
<feature type="domain" description="PAC" evidence="9">
    <location>
        <begin position="212"/>
        <end position="263"/>
    </location>
</feature>
<dbReference type="Pfam" id="PF13426">
    <property type="entry name" value="PAS_9"/>
    <property type="match status" value="1"/>
</dbReference>
<evidence type="ECO:0000256" key="6">
    <source>
        <dbReference type="SAM" id="MobiDB-lite"/>
    </source>
</evidence>
<comment type="catalytic activity">
    <reaction evidence="1">
        <text>ATP + protein L-histidine = ADP + protein N-phospho-L-histidine.</text>
        <dbReference type="EC" id="2.7.13.3"/>
    </reaction>
</comment>
<sequence length="776" mass="86472">MTEEGDAAHVGSRGDVDDPATRDRVVQALEAAREGIALLDESGEFVYVNRAYADTFGYEPSAMVGEHWDDLGIEADPDRFYDDILPEITTDGQWTGTTHCVHSDGSEFLAQHTLTYTDQGELVCVVRDISQREQRKQSLEQYAKIVETVDDGIFALDDDSRFTLVNDAFCEMFGYDRAELLGSHASLVHSETMDDLAAEKVREVRDGERDAAVMDVEIAARDGHVVPVESWIAPFPLGDGSHGRVGVVRDVSERRERRRKLRETREQLEIATTAGSVGTWTWDIQANVVTADEYLAKSYGMDPAAAAAGGPMEEFYEPIHEEDAKRTWNALERAVEETGELDVEYRVRGADGEISWVLARGTVVYDEDDDPVRLNGIVFDITERKRTEERIRFLEELGQRLQSLTDPDELMATAARFLGEHLEVDRCAYAQVEADENHLRITGDYTRGGTNSIEGRWAVSSFGADVLEAMRENRTVVVDDVESDDRVPDEQLAAYERAQIRSSISVPLHKDGAFVAGLGVHQRTPREWRPHEVELVETVAQRCWESLERARTLQELRERERQLEATVEDLEETNERLDGFASMLAHELRNPVAIGQMYRQQLPEAEAPQAVEHVGDAFDRIEEMIDVMLVLTGGQQASDDRTRVALGEVARSAWGEVNSSAASVEVSLDAAVHADETYLRHLFRNLFENAVEHGGSDVTVTVGELPTGFYVEDDGNGIPVEKREAVFEAGYTTASAHGGTGLGLAFVEELVELYGWECTVTESESGGARFEFRNVV</sequence>
<feature type="domain" description="Histidine kinase" evidence="7">
    <location>
        <begin position="583"/>
        <end position="776"/>
    </location>
</feature>
<dbReference type="OrthoDB" id="8127at2157"/>
<dbReference type="InterPro" id="IPR004358">
    <property type="entry name" value="Sig_transdc_His_kin-like_C"/>
</dbReference>
<dbReference type="PRINTS" id="PR00344">
    <property type="entry name" value="BCTRLSENSOR"/>
</dbReference>
<dbReference type="CDD" id="cd00130">
    <property type="entry name" value="PAS"/>
    <property type="match status" value="3"/>
</dbReference>
<evidence type="ECO:0000256" key="1">
    <source>
        <dbReference type="ARBA" id="ARBA00000085"/>
    </source>
</evidence>
<dbReference type="SMART" id="SM00086">
    <property type="entry name" value="PAC"/>
    <property type="match status" value="3"/>
</dbReference>
<dbReference type="PANTHER" id="PTHR43304">
    <property type="entry name" value="PHYTOCHROME-LIKE PROTEIN CPH1"/>
    <property type="match status" value="1"/>
</dbReference>
<dbReference type="InterPro" id="IPR003594">
    <property type="entry name" value="HATPase_dom"/>
</dbReference>
<dbReference type="InterPro" id="IPR013655">
    <property type="entry name" value="PAS_fold_3"/>
</dbReference>
<dbReference type="SMART" id="SM00065">
    <property type="entry name" value="GAF"/>
    <property type="match status" value="1"/>
</dbReference>
<dbReference type="InterPro" id="IPR000700">
    <property type="entry name" value="PAS-assoc_C"/>
</dbReference>
<dbReference type="InterPro" id="IPR052162">
    <property type="entry name" value="Sensor_kinase/Photoreceptor"/>
</dbReference>
<dbReference type="PROSITE" id="PS50112">
    <property type="entry name" value="PAS"/>
    <property type="match status" value="2"/>
</dbReference>
<dbReference type="SUPFAM" id="SSF55781">
    <property type="entry name" value="GAF domain-like"/>
    <property type="match status" value="1"/>
</dbReference>
<dbReference type="AlphaFoldDB" id="A0A8J8C7J3"/>
<feature type="domain" description="PAS" evidence="8">
    <location>
        <begin position="21"/>
        <end position="66"/>
    </location>
</feature>
<dbReference type="Gene3D" id="2.10.70.100">
    <property type="match status" value="1"/>
</dbReference>
<dbReference type="Gene3D" id="3.30.450.20">
    <property type="entry name" value="PAS domain"/>
    <property type="match status" value="3"/>
</dbReference>
<keyword evidence="3" id="KW-0597">Phosphoprotein</keyword>
<dbReference type="InterPro" id="IPR000014">
    <property type="entry name" value="PAS"/>
</dbReference>
<dbReference type="RefSeq" id="WP_162317918.1">
    <property type="nucleotide sequence ID" value="NZ_JAHQXF010000002.1"/>
</dbReference>
<evidence type="ECO:0000259" key="7">
    <source>
        <dbReference type="PROSITE" id="PS50109"/>
    </source>
</evidence>
<keyword evidence="5" id="KW-0418">Kinase</keyword>
<dbReference type="SMART" id="SM00387">
    <property type="entry name" value="HATPase_c"/>
    <property type="match status" value="1"/>
</dbReference>
<proteinExistence type="predicted"/>
<name>A0A8J8C7J3_9EURY</name>
<dbReference type="SUPFAM" id="SSF55874">
    <property type="entry name" value="ATPase domain of HSP90 chaperone/DNA topoisomerase II/histidine kinase"/>
    <property type="match status" value="1"/>
</dbReference>
<accession>A0A8J8C7J3</accession>
<dbReference type="SMART" id="SM00091">
    <property type="entry name" value="PAS"/>
    <property type="match status" value="3"/>
</dbReference>
<keyword evidence="11" id="KW-1185">Reference proteome</keyword>
<dbReference type="InterPro" id="IPR013767">
    <property type="entry name" value="PAS_fold"/>
</dbReference>
<dbReference type="Pfam" id="PF00512">
    <property type="entry name" value="HisKA"/>
    <property type="match status" value="1"/>
</dbReference>
<dbReference type="InterPro" id="IPR036890">
    <property type="entry name" value="HATPase_C_sf"/>
</dbReference>
<dbReference type="Pfam" id="PF00989">
    <property type="entry name" value="PAS"/>
    <property type="match status" value="1"/>
</dbReference>
<dbReference type="GO" id="GO:0006355">
    <property type="term" value="P:regulation of DNA-templated transcription"/>
    <property type="evidence" value="ECO:0007669"/>
    <property type="project" value="InterPro"/>
</dbReference>
<evidence type="ECO:0000256" key="3">
    <source>
        <dbReference type="ARBA" id="ARBA00022553"/>
    </source>
</evidence>
<dbReference type="InterPro" id="IPR003661">
    <property type="entry name" value="HisK_dim/P_dom"/>
</dbReference>
<evidence type="ECO:0000256" key="4">
    <source>
        <dbReference type="ARBA" id="ARBA00022679"/>
    </source>
</evidence>
<dbReference type="Pfam" id="PF01590">
    <property type="entry name" value="GAF"/>
    <property type="match status" value="1"/>
</dbReference>
<reference evidence="10 11" key="1">
    <citation type="submission" date="2021-06" db="EMBL/GenBank/DDBJ databases">
        <title>New haloarchaea isolates fom saline soil.</title>
        <authorList>
            <person name="Duran-Viseras A."/>
            <person name="Sanchez-Porro C.S."/>
            <person name="Ventosa A."/>
        </authorList>
    </citation>
    <scope>NUCLEOTIDE SEQUENCE [LARGE SCALE GENOMIC DNA]</scope>
    <source>
        <strain evidence="10 11">JCM 183640</strain>
    </source>
</reference>
<dbReference type="EMBL" id="JAHQXF010000002">
    <property type="protein sequence ID" value="MBV0925078.1"/>
    <property type="molecule type" value="Genomic_DNA"/>
</dbReference>
<evidence type="ECO:0000313" key="11">
    <source>
        <dbReference type="Proteomes" id="UP000766550"/>
    </source>
</evidence>
<dbReference type="SMART" id="SM00388">
    <property type="entry name" value="HisKA"/>
    <property type="match status" value="1"/>
</dbReference>